<evidence type="ECO:0000313" key="2">
    <source>
        <dbReference type="EMBL" id="PAD21525.1"/>
    </source>
</evidence>
<dbReference type="EMBL" id="NPBV01000010">
    <property type="protein sequence ID" value="PAD21525.1"/>
    <property type="molecule type" value="Genomic_DNA"/>
</dbReference>
<feature type="domain" description="Amidase" evidence="1">
    <location>
        <begin position="37"/>
        <end position="497"/>
    </location>
</feature>
<dbReference type="RefSeq" id="WP_095260893.1">
    <property type="nucleotide sequence ID" value="NZ_NPBV01000010.1"/>
</dbReference>
<dbReference type="PANTHER" id="PTHR42678">
    <property type="entry name" value="AMIDASE"/>
    <property type="match status" value="1"/>
</dbReference>
<dbReference type="AlphaFoldDB" id="A0A268ABM1"/>
<comment type="caution">
    <text evidence="2">The sequence shown here is derived from an EMBL/GenBank/DDBJ whole genome shotgun (WGS) entry which is preliminary data.</text>
</comment>
<protein>
    <submittedName>
        <fullName evidence="2">Amidase</fullName>
    </submittedName>
</protein>
<dbReference type="Gene3D" id="3.90.1300.10">
    <property type="entry name" value="Amidase signature (AS) domain"/>
    <property type="match status" value="1"/>
</dbReference>
<dbReference type="InterPro" id="IPR036928">
    <property type="entry name" value="AS_sf"/>
</dbReference>
<accession>A0A268ABM1</accession>
<dbReference type="SUPFAM" id="SSF75304">
    <property type="entry name" value="Amidase signature (AS) enzymes"/>
    <property type="match status" value="1"/>
</dbReference>
<evidence type="ECO:0000259" key="1">
    <source>
        <dbReference type="Pfam" id="PF01425"/>
    </source>
</evidence>
<reference evidence="2 3" key="1">
    <citation type="submission" date="2017-07" db="EMBL/GenBank/DDBJ databases">
        <title>Isolation and whole genome analysis of endospore-forming bacteria from heroin.</title>
        <authorList>
            <person name="Kalinowski J."/>
            <person name="Ahrens B."/>
            <person name="Al-Dilaimi A."/>
            <person name="Winkler A."/>
            <person name="Wibberg D."/>
            <person name="Schleenbecker U."/>
            <person name="Ruckert C."/>
            <person name="Wolfel R."/>
            <person name="Grass G."/>
        </authorList>
    </citation>
    <scope>NUCLEOTIDE SEQUENCE [LARGE SCALE GENOMIC DNA]</scope>
    <source>
        <strain evidence="2 3">7528</strain>
    </source>
</reference>
<sequence length="518" mass="56057">MENHTVLNAAVDEFLLKEVTVNQLLSAYEKGEFTAEEVVQAYVNRIEKYEKNYNAFTFMNENVLEEAKKIDQLRKEGKPLGPLAGIPIVIKEAVDVKGFPTTFGWAPLSKDAGGIELMPKNDAPVVSRLKEAGAIILGKTNIPAFSARMDSANTSWDGPTYNAVDRSFSPGGSSSGTATAISGNFSVLGVAEETGGSIQMPAASQAIVGVKTSFDLIPTTGVTPIAGSTRDVLGPHARTVEDAALMLDIMAGYTTDDAIPKELSDKIPEGGYTSVISENALQGMRLGLFGPGWSIKELSAETQELYLGEITELQKAGAVVIEDPFEASGFVDFAESIGDDAARMLFGLDTVFHDLDKYIKNLDPEDDTLSAKSVFERAGQFPWEKDGPLDLFDNTGELIANPQLNLTDFTKARNEFLRIIMGVMEKHNLDGFVFPQMTRSITLLKEGIEGLANFTTTVSELNISGLPLVTVPGGYYENGSPFALVFMGEMWSEAKLLGMAYAYEQATKHRVAPVLVEE</sequence>
<dbReference type="Pfam" id="PF01425">
    <property type="entry name" value="Amidase"/>
    <property type="match status" value="1"/>
</dbReference>
<gene>
    <name evidence="2" type="ORF">CHH64_08505</name>
</gene>
<organism evidence="2 3">
    <name type="scientific">Terribacillus saccharophilus</name>
    <dbReference type="NCBI Taxonomy" id="361277"/>
    <lineage>
        <taxon>Bacteria</taxon>
        <taxon>Bacillati</taxon>
        <taxon>Bacillota</taxon>
        <taxon>Bacilli</taxon>
        <taxon>Bacillales</taxon>
        <taxon>Bacillaceae</taxon>
        <taxon>Terribacillus</taxon>
    </lineage>
</organism>
<name>A0A268ABM1_9BACI</name>
<proteinExistence type="predicted"/>
<dbReference type="InterPro" id="IPR023631">
    <property type="entry name" value="Amidase_dom"/>
</dbReference>
<dbReference type="PANTHER" id="PTHR42678:SF34">
    <property type="entry name" value="OS04G0183300 PROTEIN"/>
    <property type="match status" value="1"/>
</dbReference>
<evidence type="ECO:0000313" key="3">
    <source>
        <dbReference type="Proteomes" id="UP000216013"/>
    </source>
</evidence>
<dbReference type="Proteomes" id="UP000216013">
    <property type="component" value="Unassembled WGS sequence"/>
</dbReference>